<feature type="chain" id="PRO_5032643605" evidence="1">
    <location>
        <begin position="23"/>
        <end position="260"/>
    </location>
</feature>
<dbReference type="PROSITE" id="PS50835">
    <property type="entry name" value="IG_LIKE"/>
    <property type="match status" value="1"/>
</dbReference>
<keyword evidence="1" id="KW-0732">Signal</keyword>
<sequence length="260" mass="29156">MCRLLSAVITALTVLSFKEVNCLLLTEIEAPSVVVIEDDNVDPIPLNCHFKVEEESNSLVVKWTKDNNVIFQYIKGHGTSVIPEFKDEVESLSNELNDEESGIMLLNPSIESAAVYRCNIQTDKKTVWMDKEVHVIDIQNYTHTLILKRIQNETHLDCEVENVYPEPTLVIQTFDGEPIPIVSSNASTLGNGKFSASAIAVVRTDDDSADEYQCVTLFNGLSFNLTTIVISGSPSFRRPEWSHLLLTALIALVTYEKFRF</sequence>
<gene>
    <name evidence="3" type="ORF">CCAP1982_LOCUS20501</name>
</gene>
<evidence type="ECO:0000313" key="3">
    <source>
        <dbReference type="EMBL" id="CAD7012415.1"/>
    </source>
</evidence>
<organism evidence="3 4">
    <name type="scientific">Ceratitis capitata</name>
    <name type="common">Mediterranean fruit fly</name>
    <name type="synonym">Tephritis capitata</name>
    <dbReference type="NCBI Taxonomy" id="7213"/>
    <lineage>
        <taxon>Eukaryota</taxon>
        <taxon>Metazoa</taxon>
        <taxon>Ecdysozoa</taxon>
        <taxon>Arthropoda</taxon>
        <taxon>Hexapoda</taxon>
        <taxon>Insecta</taxon>
        <taxon>Pterygota</taxon>
        <taxon>Neoptera</taxon>
        <taxon>Endopterygota</taxon>
        <taxon>Diptera</taxon>
        <taxon>Brachycera</taxon>
        <taxon>Muscomorpha</taxon>
        <taxon>Tephritoidea</taxon>
        <taxon>Tephritidae</taxon>
        <taxon>Ceratitis</taxon>
        <taxon>Ceratitis</taxon>
    </lineage>
</organism>
<feature type="domain" description="Ig-like" evidence="2">
    <location>
        <begin position="31"/>
        <end position="128"/>
    </location>
</feature>
<dbReference type="PANTHER" id="PTHR21261:SF2">
    <property type="entry name" value="GH04238P-RELATED"/>
    <property type="match status" value="1"/>
</dbReference>
<dbReference type="OrthoDB" id="6478865at2759"/>
<dbReference type="InterPro" id="IPR007110">
    <property type="entry name" value="Ig-like_dom"/>
</dbReference>
<name>A0A811V958_CERCA</name>
<dbReference type="EMBL" id="CAJHJT010000056">
    <property type="protein sequence ID" value="CAD7012415.1"/>
    <property type="molecule type" value="Genomic_DNA"/>
</dbReference>
<accession>A0A811V958</accession>
<dbReference type="InterPro" id="IPR036179">
    <property type="entry name" value="Ig-like_dom_sf"/>
</dbReference>
<proteinExistence type="predicted"/>
<dbReference type="SUPFAM" id="SSF48726">
    <property type="entry name" value="Immunoglobulin"/>
    <property type="match status" value="2"/>
</dbReference>
<dbReference type="InterPro" id="IPR013783">
    <property type="entry name" value="Ig-like_fold"/>
</dbReference>
<evidence type="ECO:0000259" key="2">
    <source>
        <dbReference type="PROSITE" id="PS50835"/>
    </source>
</evidence>
<protein>
    <submittedName>
        <fullName evidence="3">(Mediterranean fruit fly) hypothetical protein</fullName>
    </submittedName>
</protein>
<dbReference type="AlphaFoldDB" id="A0A811V958"/>
<feature type="signal peptide" evidence="1">
    <location>
        <begin position="1"/>
        <end position="22"/>
    </location>
</feature>
<evidence type="ECO:0000256" key="1">
    <source>
        <dbReference type="SAM" id="SignalP"/>
    </source>
</evidence>
<reference evidence="3" key="1">
    <citation type="submission" date="2020-11" db="EMBL/GenBank/DDBJ databases">
        <authorList>
            <person name="Whitehead M."/>
        </authorList>
    </citation>
    <scope>NUCLEOTIDE SEQUENCE</scope>
    <source>
        <strain evidence="3">EGII</strain>
    </source>
</reference>
<dbReference type="Gene3D" id="2.60.40.10">
    <property type="entry name" value="Immunoglobulins"/>
    <property type="match status" value="2"/>
</dbReference>
<keyword evidence="4" id="KW-1185">Reference proteome</keyword>
<dbReference type="Proteomes" id="UP000606786">
    <property type="component" value="Unassembled WGS sequence"/>
</dbReference>
<comment type="caution">
    <text evidence="3">The sequence shown here is derived from an EMBL/GenBank/DDBJ whole genome shotgun (WGS) entry which is preliminary data.</text>
</comment>
<evidence type="ECO:0000313" key="4">
    <source>
        <dbReference type="Proteomes" id="UP000606786"/>
    </source>
</evidence>
<dbReference type="PANTHER" id="PTHR21261">
    <property type="entry name" value="BEAT PROTEIN"/>
    <property type="match status" value="1"/>
</dbReference>